<protein>
    <submittedName>
        <fullName evidence="4">1-acyl-sn-glycerol-3-phosphate acyltransferase</fullName>
    </submittedName>
</protein>
<dbReference type="Proteomes" id="UP000285120">
    <property type="component" value="Unassembled WGS sequence"/>
</dbReference>
<dbReference type="SMART" id="SM00563">
    <property type="entry name" value="PlsC"/>
    <property type="match status" value="1"/>
</dbReference>
<dbReference type="AlphaFoldDB" id="A0A419V320"/>
<reference evidence="4 5" key="1">
    <citation type="submission" date="2018-09" db="EMBL/GenBank/DDBJ databases">
        <title>Genomic Encyclopedia of Archaeal and Bacterial Type Strains, Phase II (KMG-II): from individual species to whole genera.</title>
        <authorList>
            <person name="Goeker M."/>
        </authorList>
    </citation>
    <scope>NUCLEOTIDE SEQUENCE [LARGE SCALE GENOMIC DNA]</scope>
    <source>
        <strain evidence="4 5">DSM 17008</strain>
    </source>
</reference>
<evidence type="ECO:0000256" key="1">
    <source>
        <dbReference type="ARBA" id="ARBA00022679"/>
    </source>
</evidence>
<sequence length="241" mass="28051">MQEASKSSVLDFLFYYYNRRLLKKHFYQLLYREAETVPSGPVLFYANHSNWWDGLVLHYINRAHFKKNAFAMIDEEGLRQFPFFRRLGAFSIDRSSGRHMLRSLQYAKDKLQGNNAVWIFPQGKEEHLEKRPLAFSSGIARIISGNEQIPIIPVSLYYSYFHKQTPYLFIETGKPFYLDSGTSGSSYPEITAHLEHRLTSQLDRLAADVVEEKQLESFVSLLKGKSTVSESFQKIFGRSRQ</sequence>
<dbReference type="InterPro" id="IPR002123">
    <property type="entry name" value="Plipid/glycerol_acylTrfase"/>
</dbReference>
<accession>A0A419V320</accession>
<dbReference type="PANTHER" id="PTHR10434:SF11">
    <property type="entry name" value="1-ACYL-SN-GLYCEROL-3-PHOSPHATE ACYLTRANSFERASE"/>
    <property type="match status" value="1"/>
</dbReference>
<organism evidence="4 5">
    <name type="scientific">Sinobaca qinghaiensis</name>
    <dbReference type="NCBI Taxonomy" id="342944"/>
    <lineage>
        <taxon>Bacteria</taxon>
        <taxon>Bacillati</taxon>
        <taxon>Bacillota</taxon>
        <taxon>Bacilli</taxon>
        <taxon>Bacillales</taxon>
        <taxon>Sporolactobacillaceae</taxon>
        <taxon>Sinobaca</taxon>
    </lineage>
</organism>
<dbReference type="SUPFAM" id="SSF69593">
    <property type="entry name" value="Glycerol-3-phosphate (1)-acyltransferase"/>
    <property type="match status" value="1"/>
</dbReference>
<keyword evidence="1 4" id="KW-0808">Transferase</keyword>
<evidence type="ECO:0000313" key="5">
    <source>
        <dbReference type="Proteomes" id="UP000285120"/>
    </source>
</evidence>
<dbReference type="GO" id="GO:0003841">
    <property type="term" value="F:1-acylglycerol-3-phosphate O-acyltransferase activity"/>
    <property type="evidence" value="ECO:0007669"/>
    <property type="project" value="TreeGrafter"/>
</dbReference>
<dbReference type="EMBL" id="RAPK01000009">
    <property type="protein sequence ID" value="RKD72925.1"/>
    <property type="molecule type" value="Genomic_DNA"/>
</dbReference>
<evidence type="ECO:0000259" key="3">
    <source>
        <dbReference type="SMART" id="SM00563"/>
    </source>
</evidence>
<keyword evidence="5" id="KW-1185">Reference proteome</keyword>
<dbReference type="RefSeq" id="WP_170146905.1">
    <property type="nucleotide sequence ID" value="NZ_RAPK01000009.1"/>
</dbReference>
<keyword evidence="2 4" id="KW-0012">Acyltransferase</keyword>
<evidence type="ECO:0000313" key="4">
    <source>
        <dbReference type="EMBL" id="RKD72925.1"/>
    </source>
</evidence>
<comment type="caution">
    <text evidence="4">The sequence shown here is derived from an EMBL/GenBank/DDBJ whole genome shotgun (WGS) entry which is preliminary data.</text>
</comment>
<dbReference type="GO" id="GO:0005886">
    <property type="term" value="C:plasma membrane"/>
    <property type="evidence" value="ECO:0007669"/>
    <property type="project" value="TreeGrafter"/>
</dbReference>
<feature type="domain" description="Phospholipid/glycerol acyltransferase" evidence="3">
    <location>
        <begin position="42"/>
        <end position="159"/>
    </location>
</feature>
<dbReference type="PANTHER" id="PTHR10434">
    <property type="entry name" value="1-ACYL-SN-GLYCEROL-3-PHOSPHATE ACYLTRANSFERASE"/>
    <property type="match status" value="1"/>
</dbReference>
<dbReference type="GO" id="GO:0006654">
    <property type="term" value="P:phosphatidic acid biosynthetic process"/>
    <property type="evidence" value="ECO:0007669"/>
    <property type="project" value="TreeGrafter"/>
</dbReference>
<name>A0A419V320_9BACL</name>
<evidence type="ECO:0000256" key="2">
    <source>
        <dbReference type="ARBA" id="ARBA00023315"/>
    </source>
</evidence>
<dbReference type="CDD" id="cd06551">
    <property type="entry name" value="LPLAT"/>
    <property type="match status" value="1"/>
</dbReference>
<proteinExistence type="predicted"/>
<dbReference type="Pfam" id="PF01553">
    <property type="entry name" value="Acyltransferase"/>
    <property type="match status" value="1"/>
</dbReference>
<gene>
    <name evidence="4" type="ORF">ATL39_2121</name>
</gene>